<feature type="transmembrane region" description="Helical" evidence="8">
    <location>
        <begin position="24"/>
        <end position="45"/>
    </location>
</feature>
<dbReference type="InterPro" id="IPR007210">
    <property type="entry name" value="ABC_Gly_betaine_transp_sub-bd"/>
</dbReference>
<evidence type="ECO:0000256" key="2">
    <source>
        <dbReference type="ARBA" id="ARBA00022448"/>
    </source>
</evidence>
<keyword evidence="11" id="KW-1185">Reference proteome</keyword>
<dbReference type="GO" id="GO:0022857">
    <property type="term" value="F:transmembrane transporter activity"/>
    <property type="evidence" value="ECO:0007669"/>
    <property type="project" value="InterPro"/>
</dbReference>
<dbReference type="OrthoDB" id="9781705at2"/>
<feature type="transmembrane region" description="Helical" evidence="8">
    <location>
        <begin position="57"/>
        <end position="78"/>
    </location>
</feature>
<dbReference type="Pfam" id="PF00528">
    <property type="entry name" value="BPD_transp_1"/>
    <property type="match status" value="1"/>
</dbReference>
<feature type="transmembrane region" description="Helical" evidence="8">
    <location>
        <begin position="180"/>
        <end position="199"/>
    </location>
</feature>
<accession>A0A1W6N4M1</accession>
<comment type="similarity">
    <text evidence="7">In the N-terminal section; belongs to the binding-protein-dependent transport system permease family.</text>
</comment>
<gene>
    <name evidence="10" type="ORF">GQ61_04810</name>
</gene>
<dbReference type="FunFam" id="1.10.3720.10:FF:000001">
    <property type="entry name" value="Glycine betaine ABC transporter, permease"/>
    <property type="match status" value="1"/>
</dbReference>
<dbReference type="EMBL" id="CP008743">
    <property type="protein sequence ID" value="ARN84731.1"/>
    <property type="molecule type" value="Genomic_DNA"/>
</dbReference>
<feature type="domain" description="ABC transmembrane type-1" evidence="9">
    <location>
        <begin position="20"/>
        <end position="199"/>
    </location>
</feature>
<feature type="transmembrane region" description="Helical" evidence="8">
    <location>
        <begin position="211"/>
        <end position="228"/>
    </location>
</feature>
<comment type="similarity">
    <text evidence="6">In the C-terminal section; belongs to the OsmX family.</text>
</comment>
<proteinExistence type="inferred from homology"/>
<evidence type="ECO:0000256" key="6">
    <source>
        <dbReference type="ARBA" id="ARBA00035642"/>
    </source>
</evidence>
<dbReference type="Pfam" id="PF04069">
    <property type="entry name" value="OpuAC"/>
    <property type="match status" value="1"/>
</dbReference>
<dbReference type="Proteomes" id="UP000237351">
    <property type="component" value="Chromosome"/>
</dbReference>
<keyword evidence="5 8" id="KW-0472">Membrane</keyword>
<evidence type="ECO:0000256" key="1">
    <source>
        <dbReference type="ARBA" id="ARBA00004651"/>
    </source>
</evidence>
<name>A0A1W6N4M1_9PROT</name>
<evidence type="ECO:0000256" key="5">
    <source>
        <dbReference type="ARBA" id="ARBA00023136"/>
    </source>
</evidence>
<dbReference type="Gene3D" id="3.40.190.120">
    <property type="entry name" value="Osmoprotection protein (prox), domain 2"/>
    <property type="match status" value="1"/>
</dbReference>
<dbReference type="RefSeq" id="WP_085784202.1">
    <property type="nucleotide sequence ID" value="NZ_CP008743.1"/>
</dbReference>
<keyword evidence="2 8" id="KW-0813">Transport</keyword>
<feature type="transmembrane region" description="Helical" evidence="8">
    <location>
        <begin position="134"/>
        <end position="160"/>
    </location>
</feature>
<dbReference type="Gene3D" id="3.40.190.10">
    <property type="entry name" value="Periplasmic binding protein-like II"/>
    <property type="match status" value="1"/>
</dbReference>
<comment type="subcellular location">
    <subcellularLocation>
        <location evidence="1 8">Cell membrane</location>
        <topology evidence="1 8">Multi-pass membrane protein</topology>
    </subcellularLocation>
</comment>
<dbReference type="PANTHER" id="PTHR30177:SF4">
    <property type="entry name" value="OSMOPROTECTANT IMPORT PERMEASE PROTEIN OSMW"/>
    <property type="match status" value="1"/>
</dbReference>
<evidence type="ECO:0000256" key="8">
    <source>
        <dbReference type="RuleBase" id="RU363032"/>
    </source>
</evidence>
<dbReference type="CDD" id="cd13528">
    <property type="entry name" value="PBP2_osmoprotectants"/>
    <property type="match status" value="1"/>
</dbReference>
<dbReference type="SUPFAM" id="SSF161098">
    <property type="entry name" value="MetI-like"/>
    <property type="match status" value="1"/>
</dbReference>
<dbReference type="InterPro" id="IPR000515">
    <property type="entry name" value="MetI-like"/>
</dbReference>
<dbReference type="PROSITE" id="PS50928">
    <property type="entry name" value="ABC_TM1"/>
    <property type="match status" value="1"/>
</dbReference>
<dbReference type="InterPro" id="IPR051204">
    <property type="entry name" value="ABC_transp_perm/SBD"/>
</dbReference>
<sequence length="506" mass="56422">MMSEFFLFMISQTPTLILKTWEHIYISGFTLILAISLALPFGILIHRYPKLKGPTLAFANIFQTIPSLAMLALLIPILGIGLKPTLVVLTLYAVLPIIRNTYTGLQNVSPAMTETADGLGFTQAQRLWIIELPLAMPIIIAGIRVAASMTIGIVTIAAFIGAGGLGDFITQGLALNDQKLILLGALPAALLALGSDQVIARMENNNSRTRYLLGVIIVMIGLGLVSFWQNRIAQTENNITIATKNFTEQLILGEILAQFISDNTNLTVRRQFNLGTTEIVHQAMLKGDVDLYVEYSGTAYLTVLNETKKLEEQALLHFVKEAYKNNFNFIWLEPLGFSNSQSLAIREDFAQQNNIKKISDLKNFQGALKISAPPEFIRRPDAYPGLIKAYHLHFAKVSQMDPILMYEAIKHKETDVIAAFTTDGRLVGNNLRVLEDDKNFYPSYLASPVIRQQTLEKHPELFQILQQLKNILPATSMQHLNAEVDVKGRTIQEVATKFLKENKLQK</sequence>
<dbReference type="PANTHER" id="PTHR30177">
    <property type="entry name" value="GLYCINE BETAINE/L-PROLINE TRANSPORT SYSTEM PERMEASE PROTEIN PROW"/>
    <property type="match status" value="1"/>
</dbReference>
<dbReference type="KEGG" id="naf:GQ61_04810"/>
<protein>
    <recommendedName>
        <fullName evidence="9">ABC transmembrane type-1 domain-containing protein</fullName>
    </recommendedName>
</protein>
<evidence type="ECO:0000256" key="3">
    <source>
        <dbReference type="ARBA" id="ARBA00022692"/>
    </source>
</evidence>
<dbReference type="CDD" id="cd06261">
    <property type="entry name" value="TM_PBP2"/>
    <property type="match status" value="1"/>
</dbReference>
<dbReference type="GO" id="GO:0031460">
    <property type="term" value="P:glycine betaine transport"/>
    <property type="evidence" value="ECO:0007669"/>
    <property type="project" value="TreeGrafter"/>
</dbReference>
<evidence type="ECO:0000313" key="10">
    <source>
        <dbReference type="EMBL" id="ARN84731.1"/>
    </source>
</evidence>
<organism evidence="10 11">
    <name type="scientific">Candidatus Nucleicultrix amoebiphila FS5</name>
    <dbReference type="NCBI Taxonomy" id="1414854"/>
    <lineage>
        <taxon>Bacteria</taxon>
        <taxon>Pseudomonadati</taxon>
        <taxon>Pseudomonadota</taxon>
        <taxon>Alphaproteobacteria</taxon>
        <taxon>Holosporales</taxon>
        <taxon>Candidatus Nucleicultricaceae</taxon>
        <taxon>Candidatus Nucleicultrix</taxon>
    </lineage>
</organism>
<keyword evidence="4 8" id="KW-1133">Transmembrane helix</keyword>
<keyword evidence="3 8" id="KW-0812">Transmembrane</keyword>
<dbReference type="AlphaFoldDB" id="A0A1W6N4M1"/>
<dbReference type="GO" id="GO:0043190">
    <property type="term" value="C:ATP-binding cassette (ABC) transporter complex"/>
    <property type="evidence" value="ECO:0007669"/>
    <property type="project" value="InterPro"/>
</dbReference>
<evidence type="ECO:0000259" key="9">
    <source>
        <dbReference type="PROSITE" id="PS50928"/>
    </source>
</evidence>
<dbReference type="STRING" id="1414854.GQ61_04810"/>
<dbReference type="SUPFAM" id="SSF53850">
    <property type="entry name" value="Periplasmic binding protein-like II"/>
    <property type="match status" value="1"/>
</dbReference>
<evidence type="ECO:0000313" key="11">
    <source>
        <dbReference type="Proteomes" id="UP000237351"/>
    </source>
</evidence>
<evidence type="ECO:0000256" key="7">
    <source>
        <dbReference type="ARBA" id="ARBA00035652"/>
    </source>
</evidence>
<evidence type="ECO:0000256" key="4">
    <source>
        <dbReference type="ARBA" id="ARBA00022989"/>
    </source>
</evidence>
<comment type="similarity">
    <text evidence="8">Belongs to the binding-protein-dependent transport system permease family.</text>
</comment>
<dbReference type="Gene3D" id="1.10.3720.10">
    <property type="entry name" value="MetI-like"/>
    <property type="match status" value="1"/>
</dbReference>
<reference evidence="10 11" key="1">
    <citation type="submission" date="2014-06" db="EMBL/GenBank/DDBJ databases">
        <title>The genome of the endonuclear symbiont Nucleicultrix amoebiphila.</title>
        <authorList>
            <person name="Schulz F."/>
            <person name="Horn M."/>
        </authorList>
    </citation>
    <scope>NUCLEOTIDE SEQUENCE [LARGE SCALE GENOMIC DNA]</scope>
    <source>
        <strain evidence="10 11">FS5</strain>
    </source>
</reference>
<dbReference type="InterPro" id="IPR035906">
    <property type="entry name" value="MetI-like_sf"/>
</dbReference>